<protein>
    <recommendedName>
        <fullName evidence="3">Autotransporter domain-containing protein</fullName>
    </recommendedName>
</protein>
<organism evidence="4 5">
    <name type="scientific">Azospirillum thiophilum</name>
    <dbReference type="NCBI Taxonomy" id="528244"/>
    <lineage>
        <taxon>Bacteria</taxon>
        <taxon>Pseudomonadati</taxon>
        <taxon>Pseudomonadota</taxon>
        <taxon>Alphaproteobacteria</taxon>
        <taxon>Rhodospirillales</taxon>
        <taxon>Azospirillaceae</taxon>
        <taxon>Azospirillum</taxon>
    </lineage>
</organism>
<dbReference type="EMBL" id="CP012402">
    <property type="protein sequence ID" value="ALG72828.1"/>
    <property type="molecule type" value="Genomic_DNA"/>
</dbReference>
<sequence>MTSSVPAHRHATLRRTLLTGASLIVMLGVLGPMATSPAAAQSTATVSSSLSATQTVTSGNSLSITSSGTIAQPSGGAVLAAGTVGSIVNFGYLSGAYGVTVVSGATVGTIDNSGYINSTNRSIFVSGGTVMSGTIGTVSNSGTISTFSDGIYVSGVVSIGTITNTGTILAPSGTSFRFVTSAGSSIGAVVNAGVTSGANALMSLSGGTIGSFTNSGTFAPNSSSSTFAVGISGADAAITSFTNTGTIVAGAAIGLTTGAIGTLINSGLIQGSFSGGQSVYVSANGTLTSIANTGTLAGNINNASTRALTITGGTGTVYGSLLGRIGIGSVGTITSTGDLTLAGNTFLNNNISVNSGTGTVTNTGTLYTERATTITGTYNQGSATLIVGVTNSSTYGALSVSGAATLTNGSIVMEAARTTLAGSPTLASGTYTIVSASSVGTDYTGVSVTAPGFDGTVASNTTISGTLNQLLVTLTPTSRLYWDGDTGGNTGNATVDGGSGTWSSASTNWTKADGSTNGILSGATITPFFQGTAGTVDVSGSVTAAGMTFATDGYLLTGGTIRLTASPSTITTDSGVGATIASSLTGSGALYKDGAGSLLLSGTNSFSGATTIAGGTLTAAGGAALPDSAAVTVDTGAAFQLAASETIGALSGAGNILLGANTLTVGGFAGTTITGSISGTGGKLVKTSSTTLTLAGSNDYSGGTDITAGTLSAASALPSTGAVAVSSGAALKIDVSQTISALSGAGNVLLGSNTLTAGDATDTSLSGTISGTGGFVKAGSGMLTLAGNSSFTGGTSITAGTLHVTGTIGAVSIASGATLSGTGTVGAIVNSGTVALGGSTLTVNGNMTGTGAITVTIGPSGSGYIVNTTNTANYAPGAGTVTITPSLNGGTVANGTKIALIRGNGGGTSADFTGTTFTVSGTGSATWTAATGSAYVGSVDMNGYTITASDTVLVASVASPPSPPSPPDVTTPVVTPPVVTPPTTPDVTTPTTPTTPTTGVIDTSKPTFTAEDGALQTTSVTFAGGTLKPGAPLTLTQAVTVEASNGVVDPNGSTVTLSGPVSGAGQLTVTGSGSLVVTNGVSNSGGLAVRSGSLTVASSGSVSGPVTVDGGSVTVGGAVTGAVTVENSGSVTVSQGGNIAAPVTVSGGTVVVGDGGTIAGAVTVDNGGSAKVNGEIDGQVTVAGGATLSGSGRISGDTSVSGILAPGNSPGTLVFTAPVTLNAGSVYQAEIDGTGTGAGAGNHDQVVVRGASFTAGGRLTPILRGIAGSATNSFTPALGQSFTVVTADGGVSGRFDRLDQPADGLAAGTRLDLIYGVTTATLVATPASYANLAAAGLGQTSNQRSVGAALESIRPVAGGQASGASAQALFDTLYPLAGDRIAPALDQLSGRIHADTMAAERVNRRMFGRAIEARQASGRGGPAMAEGVGGVAQFVFDGEARSIAGLPEAAGSGKGGTAGRDTGFWGRPMVAAGRNSGDGSATRLTGGFLVGTDHAFDPAFRAGMALGFLRTRVKADDGMGDGTVDSYQATLYGSWMPGSFFVDGALGYGYSRTEASRPIAFGTAAGSGSGETDGRSLSAELSAGTRMAVGGIWLEPRAGLRWDRLHRDGFTETGTPALALTEEEESETAVRSSFGVRAGKRLNLDGMMVEPTGLIAWEHDWRDVGSTASASLAGARFTVGQAGKPGRDAAVLGAGLSMTMTRGLSMQVGYVGEIRRNDTNHSVSAGLRWAW</sequence>
<dbReference type="SUPFAM" id="SSF103515">
    <property type="entry name" value="Autotransporter"/>
    <property type="match status" value="1"/>
</dbReference>
<feature type="domain" description="Autotransporter" evidence="3">
    <location>
        <begin position="1457"/>
        <end position="1731"/>
    </location>
</feature>
<proteinExistence type="predicted"/>
<dbReference type="Proteomes" id="UP000069935">
    <property type="component" value="Chromosome 2"/>
</dbReference>
<dbReference type="NCBIfam" id="TIGR01414">
    <property type="entry name" value="autotrans_barl"/>
    <property type="match status" value="1"/>
</dbReference>
<dbReference type="SUPFAM" id="SSF51126">
    <property type="entry name" value="Pectin lyase-like"/>
    <property type="match status" value="3"/>
</dbReference>
<evidence type="ECO:0000313" key="4">
    <source>
        <dbReference type="EMBL" id="ALG72828.1"/>
    </source>
</evidence>
<dbReference type="PROSITE" id="PS51208">
    <property type="entry name" value="AUTOTRANSPORTER"/>
    <property type="match status" value="1"/>
</dbReference>
<dbReference type="InterPro" id="IPR006315">
    <property type="entry name" value="OM_autotransptr_brl_dom"/>
</dbReference>
<dbReference type="GO" id="GO:0019867">
    <property type="term" value="C:outer membrane"/>
    <property type="evidence" value="ECO:0007669"/>
    <property type="project" value="InterPro"/>
</dbReference>
<evidence type="ECO:0000256" key="2">
    <source>
        <dbReference type="SAM" id="MobiDB-lite"/>
    </source>
</evidence>
<feature type="region of interest" description="Disordered" evidence="2">
    <location>
        <begin position="980"/>
        <end position="1005"/>
    </location>
</feature>
<dbReference type="Pfam" id="PF03797">
    <property type="entry name" value="Autotransporter"/>
    <property type="match status" value="1"/>
</dbReference>
<dbReference type="SMART" id="SM00869">
    <property type="entry name" value="Autotransporter"/>
    <property type="match status" value="1"/>
</dbReference>
<dbReference type="Pfam" id="PF12951">
    <property type="entry name" value="PATR"/>
    <property type="match status" value="3"/>
</dbReference>
<reference evidence="5" key="1">
    <citation type="submission" date="2015-08" db="EMBL/GenBank/DDBJ databases">
        <title>Complete Genome Sequence of Azospirillum thiophilum BV-S.</title>
        <authorList>
            <person name="Fomenkov A."/>
            <person name="Vincze T."/>
            <person name="Grabovich M."/>
            <person name="Dubinina G."/>
            <person name="Orlova M."/>
            <person name="Belousova E."/>
            <person name="Roberts R.J."/>
        </authorList>
    </citation>
    <scope>NUCLEOTIDE SEQUENCE [LARGE SCALE GENOMIC DNA]</scope>
    <source>
        <strain evidence="5">BV-S</strain>
    </source>
</reference>
<dbReference type="InterPro" id="IPR011050">
    <property type="entry name" value="Pectin_lyase_fold/virulence"/>
</dbReference>
<feature type="compositionally biased region" description="Low complexity" evidence="2">
    <location>
        <begin position="985"/>
        <end position="998"/>
    </location>
</feature>
<accession>A0AAC8W0H6</accession>
<keyword evidence="1" id="KW-0732">Signal</keyword>
<dbReference type="InterPro" id="IPR012332">
    <property type="entry name" value="Autotransporter_pectin_lyase_C"/>
</dbReference>
<gene>
    <name evidence="4" type="ORF">AL072_17790</name>
</gene>
<dbReference type="NCBIfam" id="TIGR02601">
    <property type="entry name" value="autotrns_rpt"/>
    <property type="match status" value="3"/>
</dbReference>
<dbReference type="Gene3D" id="2.160.20.20">
    <property type="match status" value="1"/>
</dbReference>
<reference evidence="4 5" key="2">
    <citation type="journal article" date="2016" name="Genome Announc.">
        <title>Complete Genome Sequence of a Strain of Azospirillum thiophilum Isolated from a Sulfide Spring.</title>
        <authorList>
            <person name="Fomenkov A."/>
            <person name="Vincze T."/>
            <person name="Grabovich M."/>
            <person name="Anton B.P."/>
            <person name="Dubinina G."/>
            <person name="Orlova M."/>
            <person name="Belousova E."/>
            <person name="Roberts R.J."/>
        </authorList>
    </citation>
    <scope>NUCLEOTIDE SEQUENCE [LARGE SCALE GENOMIC DNA]</scope>
    <source>
        <strain evidence="4 5">BV-S</strain>
    </source>
</reference>
<evidence type="ECO:0000313" key="5">
    <source>
        <dbReference type="Proteomes" id="UP000069935"/>
    </source>
</evidence>
<dbReference type="InterPro" id="IPR005546">
    <property type="entry name" value="Autotransporte_beta"/>
</dbReference>
<dbReference type="InterPro" id="IPR006311">
    <property type="entry name" value="TAT_signal"/>
</dbReference>
<dbReference type="RefSeq" id="WP_045582950.1">
    <property type="nucleotide sequence ID" value="NZ_CP012402.1"/>
</dbReference>
<dbReference type="InterPro" id="IPR013425">
    <property type="entry name" value="Autotrns_rpt"/>
</dbReference>
<dbReference type="PROSITE" id="PS51318">
    <property type="entry name" value="TAT"/>
    <property type="match status" value="1"/>
</dbReference>
<name>A0AAC8W0H6_9PROT</name>
<dbReference type="KEGG" id="ati:AL072_17790"/>
<evidence type="ECO:0000256" key="1">
    <source>
        <dbReference type="ARBA" id="ARBA00022729"/>
    </source>
</evidence>
<keyword evidence="5" id="KW-1185">Reference proteome</keyword>
<evidence type="ECO:0000259" key="3">
    <source>
        <dbReference type="PROSITE" id="PS51208"/>
    </source>
</evidence>
<dbReference type="InterPro" id="IPR036709">
    <property type="entry name" value="Autotransporte_beta_dom_sf"/>
</dbReference>
<dbReference type="Gene3D" id="2.40.128.130">
    <property type="entry name" value="Autotransporter beta-domain"/>
    <property type="match status" value="1"/>
</dbReference>